<dbReference type="Proteomes" id="UP000026249">
    <property type="component" value="Unassembled WGS sequence"/>
</dbReference>
<dbReference type="EMBL" id="JFKE01000004">
    <property type="protein sequence ID" value="KAJ55576.1"/>
    <property type="molecule type" value="Genomic_DNA"/>
</dbReference>
<evidence type="ECO:0008006" key="3">
    <source>
        <dbReference type="Google" id="ProtNLM"/>
    </source>
</evidence>
<dbReference type="STRING" id="1454373.ACMU_12850"/>
<name>A0A037ZL67_9RHOB</name>
<proteinExistence type="predicted"/>
<dbReference type="InterPro" id="IPR011008">
    <property type="entry name" value="Dimeric_a/b-barrel"/>
</dbReference>
<evidence type="ECO:0000313" key="1">
    <source>
        <dbReference type="EMBL" id="KAJ55576.1"/>
    </source>
</evidence>
<dbReference type="OrthoDB" id="3396217at2"/>
<evidence type="ECO:0000313" key="2">
    <source>
        <dbReference type="Proteomes" id="UP000026249"/>
    </source>
</evidence>
<comment type="caution">
    <text evidence="1">The sequence shown here is derived from an EMBL/GenBank/DDBJ whole genome shotgun (WGS) entry which is preliminary data.</text>
</comment>
<keyword evidence="2" id="KW-1185">Reference proteome</keyword>
<gene>
    <name evidence="1" type="ORF">ACMU_12850</name>
</gene>
<reference evidence="1 2" key="1">
    <citation type="submission" date="2014-03" db="EMBL/GenBank/DDBJ databases">
        <title>Draft Genome Sequence of Actibacterium mucosum KCTC 23349, a Marine Alphaproteobacterium with Complex Ionic Requirements Isolated from Mediterranean Seawater at Malvarrosa Beach, Valencia, Spain.</title>
        <authorList>
            <person name="Arahal D.R."/>
            <person name="Shao Z."/>
            <person name="Lai Q."/>
            <person name="Pujalte M.J."/>
        </authorList>
    </citation>
    <scope>NUCLEOTIDE SEQUENCE [LARGE SCALE GENOMIC DNA]</scope>
    <source>
        <strain evidence="1 2">KCTC 23349</strain>
    </source>
</reference>
<sequence length="104" mass="10999">MTNHVLEIARITPLDGVTEAELLAASTTFQADFVAHQPGFISRKLVRDGNGGFADVIEWETSEAAQAVMTAAKESPAAGAFFALMDFSEGIAGGVDHFTILQSN</sequence>
<dbReference type="RefSeq" id="WP_051588277.1">
    <property type="nucleotide sequence ID" value="NZ_JFKE01000004.1"/>
</dbReference>
<organism evidence="1 2">
    <name type="scientific">Actibacterium mucosum KCTC 23349</name>
    <dbReference type="NCBI Taxonomy" id="1454373"/>
    <lineage>
        <taxon>Bacteria</taxon>
        <taxon>Pseudomonadati</taxon>
        <taxon>Pseudomonadota</taxon>
        <taxon>Alphaproteobacteria</taxon>
        <taxon>Rhodobacterales</taxon>
        <taxon>Roseobacteraceae</taxon>
        <taxon>Actibacterium</taxon>
    </lineage>
</organism>
<protein>
    <recommendedName>
        <fullName evidence="3">ABM domain-containing protein</fullName>
    </recommendedName>
</protein>
<dbReference type="SUPFAM" id="SSF54909">
    <property type="entry name" value="Dimeric alpha+beta barrel"/>
    <property type="match status" value="1"/>
</dbReference>
<accession>A0A037ZL67</accession>
<dbReference type="Gene3D" id="3.30.70.100">
    <property type="match status" value="1"/>
</dbReference>
<dbReference type="AlphaFoldDB" id="A0A037ZL67"/>